<comment type="caution">
    <text evidence="16">The sequence shown here is derived from an EMBL/GenBank/DDBJ whole genome shotgun (WGS) entry which is preliminary data.</text>
</comment>
<protein>
    <recommendedName>
        <fullName evidence="18">TonB-denpendent receptor</fullName>
    </recommendedName>
</protein>
<evidence type="ECO:0000256" key="10">
    <source>
        <dbReference type="ARBA" id="ARBA00023237"/>
    </source>
</evidence>
<keyword evidence="17" id="KW-1185">Reference proteome</keyword>
<dbReference type="SUPFAM" id="SSF56935">
    <property type="entry name" value="Porins"/>
    <property type="match status" value="1"/>
</dbReference>
<accession>A0A423PZW9</accession>
<evidence type="ECO:0000256" key="6">
    <source>
        <dbReference type="ARBA" id="ARBA00022729"/>
    </source>
</evidence>
<keyword evidence="6" id="KW-0732">Signal</keyword>
<keyword evidence="9" id="KW-0675">Receptor</keyword>
<dbReference type="InterPro" id="IPR037066">
    <property type="entry name" value="Plug_dom_sf"/>
</dbReference>
<organism evidence="16 17">
    <name type="scientific">Salinisphaera japonica YTM-1</name>
    <dbReference type="NCBI Taxonomy" id="1209778"/>
    <lineage>
        <taxon>Bacteria</taxon>
        <taxon>Pseudomonadati</taxon>
        <taxon>Pseudomonadota</taxon>
        <taxon>Gammaproteobacteria</taxon>
        <taxon>Salinisphaerales</taxon>
        <taxon>Salinisphaeraceae</taxon>
        <taxon>Salinisphaera</taxon>
    </lineage>
</organism>
<evidence type="ECO:0000256" key="3">
    <source>
        <dbReference type="ARBA" id="ARBA00022448"/>
    </source>
</evidence>
<feature type="short sequence motif" description="TonB C-terminal box" evidence="12">
    <location>
        <begin position="702"/>
        <end position="719"/>
    </location>
</feature>
<dbReference type="GO" id="GO:0009279">
    <property type="term" value="C:cell outer membrane"/>
    <property type="evidence" value="ECO:0007669"/>
    <property type="project" value="UniProtKB-SubCell"/>
</dbReference>
<evidence type="ECO:0000313" key="17">
    <source>
        <dbReference type="Proteomes" id="UP000285310"/>
    </source>
</evidence>
<evidence type="ECO:0000256" key="11">
    <source>
        <dbReference type="PROSITE-ProRule" id="PRU01360"/>
    </source>
</evidence>
<dbReference type="PROSITE" id="PS01156">
    <property type="entry name" value="TONB_DEPENDENT_REC_2"/>
    <property type="match status" value="1"/>
</dbReference>
<dbReference type="Gene3D" id="2.170.130.10">
    <property type="entry name" value="TonB-dependent receptor, plug domain"/>
    <property type="match status" value="1"/>
</dbReference>
<dbReference type="InParanoid" id="A0A423PZW9"/>
<evidence type="ECO:0000256" key="9">
    <source>
        <dbReference type="ARBA" id="ARBA00023170"/>
    </source>
</evidence>
<dbReference type="PANTHER" id="PTHR30069:SF29">
    <property type="entry name" value="HEMOGLOBIN AND HEMOGLOBIN-HAPTOGLOBIN-BINDING PROTEIN 1-RELATED"/>
    <property type="match status" value="1"/>
</dbReference>
<dbReference type="Pfam" id="PF00593">
    <property type="entry name" value="TonB_dep_Rec_b-barrel"/>
    <property type="match status" value="1"/>
</dbReference>
<keyword evidence="7 13" id="KW-0798">TonB box</keyword>
<evidence type="ECO:0000256" key="13">
    <source>
        <dbReference type="RuleBase" id="RU003357"/>
    </source>
</evidence>
<evidence type="ECO:0000256" key="2">
    <source>
        <dbReference type="ARBA" id="ARBA00008143"/>
    </source>
</evidence>
<evidence type="ECO:0000256" key="1">
    <source>
        <dbReference type="ARBA" id="ARBA00004571"/>
    </source>
</evidence>
<dbReference type="GO" id="GO:0015344">
    <property type="term" value="F:siderophore uptake transmembrane transporter activity"/>
    <property type="evidence" value="ECO:0007669"/>
    <property type="project" value="TreeGrafter"/>
</dbReference>
<feature type="domain" description="TonB-dependent receptor plug" evidence="15">
    <location>
        <begin position="60"/>
        <end position="142"/>
    </location>
</feature>
<gene>
    <name evidence="16" type="ORF">SAJA_03525</name>
</gene>
<evidence type="ECO:0000256" key="7">
    <source>
        <dbReference type="ARBA" id="ARBA00023077"/>
    </source>
</evidence>
<name>A0A423PZW9_9GAMM</name>
<dbReference type="Proteomes" id="UP000285310">
    <property type="component" value="Unassembled WGS sequence"/>
</dbReference>
<sequence length="719" mass="76779">MAGAVITGCWVTTQAAPVAPAPATPATTASEPIDLAPVAVRARASEAEIVSPLVFPDLVDTAEVMDNVPGGAALDNGGLAGQVQFRGLTGYRNQVTIDGMGIASGGPNWMDPPLHYAPATLVDNVSVTRGIPSVTDSVDAIGTTVNATTRRSEYALDSDYAVHGGAQSRIESVNNGYGLAGQASVANENNRLGVTAATDQASNLRTPYGVLNATSYDRKQYGIDAGHRGRFGETSAFVRAQRTGDSGNADLPLDTDFFHTWMGQLEHEIEIADWQLSGQVSGSHVEHRMANDLLRPAPDFSPLNGATADPRFIRARSQQYATELRAAHDLAGGRATLGFDGQFAQHDAFVGNPDNAAFRVNNFDAIRRNTYSGFAQWAGALDRLTNNVLSDAWRGELGLRYTHIDMSAGPGGVAPGLPAPAQRLAAGFAATDRDQGDDNIDIVGKLSRAFGERWQASLGLARKTRSPYYIERYAFIPLEASAGAADGNNVIGDTGLDPEVAYMADLGLSFTGTRLSVSPQVYYHRINDYIDAVDFDDTPGVVDSDVERVSRVNGDATPLQYANVQAEIYGADIAAAYALTEHWQLDGGAGYTRGKRVDVNDNLYRIAPGHVRAQLTWANTDWQLRLAERYVFAQNDTADYRTDASVADPATGGYALTDVGARYQASEAVWVEVGVDNLLNRGYRDFLAGFNRAGNSAVPVGARLPGAGRNAYATLNWSF</sequence>
<dbReference type="PROSITE" id="PS52016">
    <property type="entry name" value="TONB_DEPENDENT_REC_3"/>
    <property type="match status" value="1"/>
</dbReference>
<evidence type="ECO:0000256" key="8">
    <source>
        <dbReference type="ARBA" id="ARBA00023136"/>
    </source>
</evidence>
<evidence type="ECO:0000313" key="16">
    <source>
        <dbReference type="EMBL" id="ROO31185.1"/>
    </source>
</evidence>
<evidence type="ECO:0000256" key="12">
    <source>
        <dbReference type="PROSITE-ProRule" id="PRU10144"/>
    </source>
</evidence>
<dbReference type="AlphaFoldDB" id="A0A423PZW9"/>
<dbReference type="InterPro" id="IPR036942">
    <property type="entry name" value="Beta-barrel_TonB_sf"/>
</dbReference>
<dbReference type="PANTHER" id="PTHR30069">
    <property type="entry name" value="TONB-DEPENDENT OUTER MEMBRANE RECEPTOR"/>
    <property type="match status" value="1"/>
</dbReference>
<proteinExistence type="inferred from homology"/>
<keyword evidence="10 11" id="KW-0998">Cell outer membrane</keyword>
<keyword evidence="8 11" id="KW-0472">Membrane</keyword>
<evidence type="ECO:0000256" key="4">
    <source>
        <dbReference type="ARBA" id="ARBA00022452"/>
    </source>
</evidence>
<dbReference type="InterPro" id="IPR000531">
    <property type="entry name" value="Beta-barrel_TonB"/>
</dbReference>
<dbReference type="InterPro" id="IPR012910">
    <property type="entry name" value="Plug_dom"/>
</dbReference>
<dbReference type="InterPro" id="IPR039426">
    <property type="entry name" value="TonB-dep_rcpt-like"/>
</dbReference>
<feature type="domain" description="TonB-dependent receptor-like beta-barrel" evidence="14">
    <location>
        <begin position="224"/>
        <end position="678"/>
    </location>
</feature>
<dbReference type="EMBL" id="AYKG01000007">
    <property type="protein sequence ID" value="ROO31185.1"/>
    <property type="molecule type" value="Genomic_DNA"/>
</dbReference>
<keyword evidence="4 11" id="KW-1134">Transmembrane beta strand</keyword>
<reference evidence="16 17" key="1">
    <citation type="submission" date="2013-10" db="EMBL/GenBank/DDBJ databases">
        <title>Salinisphaera japonica YTM-1 Genome Sequencing.</title>
        <authorList>
            <person name="Lai Q."/>
            <person name="Li C."/>
            <person name="Shao Z."/>
        </authorList>
    </citation>
    <scope>NUCLEOTIDE SEQUENCE [LARGE SCALE GENOMIC DNA]</scope>
    <source>
        <strain evidence="16 17">YTM-1</strain>
    </source>
</reference>
<keyword evidence="5 11" id="KW-0812">Transmembrane</keyword>
<dbReference type="Pfam" id="PF07715">
    <property type="entry name" value="Plug"/>
    <property type="match status" value="1"/>
</dbReference>
<dbReference type="GO" id="GO:0044718">
    <property type="term" value="P:siderophore transmembrane transport"/>
    <property type="evidence" value="ECO:0007669"/>
    <property type="project" value="TreeGrafter"/>
</dbReference>
<keyword evidence="3 11" id="KW-0813">Transport</keyword>
<evidence type="ECO:0000259" key="15">
    <source>
        <dbReference type="Pfam" id="PF07715"/>
    </source>
</evidence>
<comment type="similarity">
    <text evidence="2">Belongs to the TonB-dependent receptor family. Hemoglobin/haptoglobin binding protein subfamily.</text>
</comment>
<dbReference type="InterPro" id="IPR010917">
    <property type="entry name" value="TonB_rcpt_CS"/>
</dbReference>
<evidence type="ECO:0008006" key="18">
    <source>
        <dbReference type="Google" id="ProtNLM"/>
    </source>
</evidence>
<dbReference type="Gene3D" id="2.40.170.20">
    <property type="entry name" value="TonB-dependent receptor, beta-barrel domain"/>
    <property type="match status" value="1"/>
</dbReference>
<comment type="subcellular location">
    <subcellularLocation>
        <location evidence="1 11">Cell outer membrane</location>
        <topology evidence="1 11">Multi-pass membrane protein</topology>
    </subcellularLocation>
</comment>
<evidence type="ECO:0000259" key="14">
    <source>
        <dbReference type="Pfam" id="PF00593"/>
    </source>
</evidence>
<evidence type="ECO:0000256" key="5">
    <source>
        <dbReference type="ARBA" id="ARBA00022692"/>
    </source>
</evidence>